<feature type="region of interest" description="Disordered" evidence="3">
    <location>
        <begin position="443"/>
        <end position="477"/>
    </location>
</feature>
<dbReference type="InterPro" id="IPR050384">
    <property type="entry name" value="Endophilin_SH3RF"/>
</dbReference>
<gene>
    <name evidence="5" type="ORF">EGW08_011820</name>
</gene>
<feature type="compositionally biased region" description="Low complexity" evidence="3">
    <location>
        <begin position="1671"/>
        <end position="1682"/>
    </location>
</feature>
<evidence type="ECO:0000256" key="2">
    <source>
        <dbReference type="PROSITE-ProRule" id="PRU00192"/>
    </source>
</evidence>
<feature type="domain" description="SH3" evidence="4">
    <location>
        <begin position="2403"/>
        <end position="2464"/>
    </location>
</feature>
<dbReference type="CDD" id="cd11782">
    <property type="entry name" value="SH3_Sorbs_2"/>
    <property type="match status" value="1"/>
</dbReference>
<sequence>MASGRTVALDFPPYISEGQFSSYPSFHNASASSSRHGTSVTDSYRARRTHPYIVQGDTRYNSDINARPYYDRTVIPEQDFLQYQHKIDPTFNPVNSTVSNYFPEPVKCVENVELNREPNSALKEGYNNSRAEVSESAEPNQHRGSGTYESPAGLPIELYRCDSSSLLHSQSLEKDCAHHRSINSINSDRSSRLDPHTYQSYAAGILYSSRRSDKFLRLQNNFALLERISELGERTSSLGKKSAKSSVPNRDIEEIEVSEQQDAISEERSYDELQELYSELNEAQRNKEFFYTASRSSFIMDMEAERWTPHKERGLQNTAGISERTNWYHQALNLNSSQHTTSSPSSKPTLVGNAMQRGKSFSDLYNVYDGKSVHVAQSSTTHDRTNHSIKPLDRSLPVQQSYIEIMDKAARNKKLWPIYGTHISSRKSSYDRHVTTSVKQLKQAFDQSQPPLKPSASSPDISRSATATSRYRRDQDEDVLPQTSTSFCFDSNSDYISQDDVCSDHHASDPELFVASSLETLPSYTDITRKADKVTSETKDTPENAGVILSHMSKKLVNLDNDSGNDTAEGGSLMLDSGSLSSMPITHVDQLRLHQSGSNSTDTTVVEANHPFEISVHNLPNQKPASEEDPGVLHVRSASAPHQGKQLSVAPEMGPLYRTNSSKDTFFGADPNELDNCVGSTGYEIVVTDNIPDSRNNPLQVVSEQPGLEESGDHTWSDALKVFRSEKDNAEPPDLSHFLSRTHSKDIYTKHVESAPSRKSSYSDSSYGKPETVPQKNKSKRGSIDATNHEPHLQDFNTIETRSRLLSDHSDIRSGETSPNKATFSSAQPRPDTSVSQYEDLLTKARKERMARKGYLHSYVNDPESHHLQLYTATTDTDLRFKNAYPTELSGKPNLESTDFRETYAPATLSRRFDSSDLEDPFSPASKNSYLKNNIFPKDGRLNSEQCGGKDGGELGFDSSLRRNSDEQESTSSIKSWMLDNRPNLLSVESGLHKGSFIAPTGVDIPKELSEREGVINTHFEKSNPKSNGSNTMQRPAYLIKQETAQKQYNSPISQLVLNGETQNGTVSAGNMPDVVQVDLKDATATLPFLSRRESNEGPTVYHADSLPRKPCIADPIRTPEAVDTVDRSVDRAKNSSPFKVTDLRSLAKNSEIPVRTFPRMNVPECIAASDFSNQARKYPTQADPYSIHSNTSSNLQQTPQPRPFQRPNHTTQENAVHQPVQSGLPNTDVSARSKTNLRDTHLPRDEPLKHQNGNRNRSYSGGTAKEHGFRGPGTSRFGPLNKRTGVSHTPTERPSTQHDPDDSSPSPTNSSDGSTGTFIVNHSEAGLADSTSSLDHYYTSPTIHSAERAFVIPSNSIPSSKSQYDLRATEPDNNSSQIQRSSDNTKSLPRNFSLGKRPPTGVRGKQSVMDLKHMFEQRAQEPSELSRAKSVPNLLNRDVSPSVRSLPRRSLYEEGLSNDSIKSNKTNDDQKSTQGALPVGFARGRYDPYIPPHDIFREVEGARLGRKLDVPRKKFHSPSTAGKMTMEYFDLIGSEWQQGGRGRVMAAPNNSLVNDQTIRNDYATDQSQNHLLGNSETDDMKLRDQRLISNSREPTHAHKSMENDSSPLPLGRKPEIQQNSLNNPELGINQSAVNTIEKPRPPPLFPRSRFLSSASKDNNTPYKQPGGGNQQNTGSSSSTQPEVRKIPESKSQTELSSRPSSRLGDISRSRSSDSWRGPDVVTSVTMTPTMVPENVAGKANLVSAWIHDQEFLDERPPTVPPPPSSRSISSFAASARLSASTPSLNADLDDEPKNRALSTQRGRMPKRHAKPLSPNTNTTTTSPASSRAALPRSSRPSTDNVNPQAVRQARWLFQQENRAGPQPPVKKSYSTWNVRSNSFEDDRFAGAITSARPGAPSHARISQYDQPIRKQQQQQQQQHNFPIPRGPRPMRRQHGLQKSNAAMYRSTPSLAEARDAPTAFTLLTAPERPAPAFMGSYEQLYGATPGSETQPRVMVNKPITDNKGYRVPEKFIEVYGENLARSSLFPYAYQDQASYVDGPIQHGPAGQPYAPAPPPPQRGSSSGDSRSIMESWRMRHGSPSVAQRLGVAPGGVAPPRPQYPQDFRHQTTDVLRKSLPPEEKERKRREEDEAYRKQRLEELYEEERQKRIQLEAEKNAARKHHDFFMPDQKSPISPNRFDEVPDQTPQVRSPPVQQQQQPYRSLSNQTSTLSTTLSVPPERRRGFQIQGKAKALFNFTAQNPRELSFRKGDTLYLLRQVDKNWFEGEHHGRAGIFPVNYVEVVTSIEAAQSAAMDAEGQAKAKFNFTGQSAVELSLKKGELLTLLRHVDENWCEGRIHGRQGIFPTSYVEILREPSTPLITPAPSVITTPMTAAPMPQSNINIITANSLSRQTRPNHSVADDDLALSRYRAVYAYRPMSEDELELREGDEVFVMERCDDGWYVGTSDDNPVGQCKASTDQGELHS</sequence>
<feature type="compositionally biased region" description="Low complexity" evidence="3">
    <location>
        <begin position="1304"/>
        <end position="1318"/>
    </location>
</feature>
<feature type="compositionally biased region" description="Low complexity" evidence="3">
    <location>
        <begin position="1766"/>
        <end position="1781"/>
    </location>
</feature>
<feature type="region of interest" description="Disordered" evidence="3">
    <location>
        <begin position="751"/>
        <end position="836"/>
    </location>
</feature>
<organism evidence="5 6">
    <name type="scientific">Elysia chlorotica</name>
    <name type="common">Eastern emerald elysia</name>
    <name type="synonym">Sea slug</name>
    <dbReference type="NCBI Taxonomy" id="188477"/>
    <lineage>
        <taxon>Eukaryota</taxon>
        <taxon>Metazoa</taxon>
        <taxon>Spiralia</taxon>
        <taxon>Lophotrochozoa</taxon>
        <taxon>Mollusca</taxon>
        <taxon>Gastropoda</taxon>
        <taxon>Heterobranchia</taxon>
        <taxon>Euthyneura</taxon>
        <taxon>Panpulmonata</taxon>
        <taxon>Sacoglossa</taxon>
        <taxon>Placobranchoidea</taxon>
        <taxon>Plakobranchidae</taxon>
        <taxon>Elysia</taxon>
    </lineage>
</organism>
<dbReference type="InterPro" id="IPR001452">
    <property type="entry name" value="SH3_domain"/>
</dbReference>
<comment type="caution">
    <text evidence="5">The sequence shown here is derived from an EMBL/GenBank/DDBJ whole genome shotgun (WGS) entry which is preliminary data.</text>
</comment>
<dbReference type="Pfam" id="PF07653">
    <property type="entry name" value="SH3_2"/>
    <property type="match status" value="1"/>
</dbReference>
<feature type="region of interest" description="Disordered" evidence="3">
    <location>
        <begin position="1591"/>
        <end position="1722"/>
    </location>
</feature>
<feature type="compositionally biased region" description="Polar residues" evidence="3">
    <location>
        <begin position="691"/>
        <end position="703"/>
    </location>
</feature>
<feature type="compositionally biased region" description="Polar residues" evidence="3">
    <location>
        <begin position="1285"/>
        <end position="1294"/>
    </location>
</feature>
<feature type="compositionally biased region" description="Basic and acidic residues" evidence="3">
    <location>
        <begin position="1237"/>
        <end position="1250"/>
    </location>
</feature>
<keyword evidence="6" id="KW-1185">Reference proteome</keyword>
<evidence type="ECO:0000313" key="5">
    <source>
        <dbReference type="EMBL" id="RUS80408.1"/>
    </source>
</evidence>
<dbReference type="Gene3D" id="2.30.30.40">
    <property type="entry name" value="SH3 Domains"/>
    <property type="match status" value="3"/>
</dbReference>
<dbReference type="PROSITE" id="PS50002">
    <property type="entry name" value="SH3"/>
    <property type="match status" value="3"/>
</dbReference>
<dbReference type="PRINTS" id="PR00499">
    <property type="entry name" value="P67PHOX"/>
</dbReference>
<feature type="compositionally biased region" description="Low complexity" evidence="3">
    <location>
        <begin position="1438"/>
        <end position="1450"/>
    </location>
</feature>
<feature type="region of interest" description="Disordered" evidence="3">
    <location>
        <begin position="2159"/>
        <end position="2217"/>
    </location>
</feature>
<dbReference type="PANTHER" id="PTHR14167">
    <property type="entry name" value="SH3 DOMAIN-CONTAINING"/>
    <property type="match status" value="1"/>
</dbReference>
<feature type="region of interest" description="Disordered" evidence="3">
    <location>
        <begin position="2443"/>
        <end position="2464"/>
    </location>
</feature>
<dbReference type="SUPFAM" id="SSF50044">
    <property type="entry name" value="SH3-domain"/>
    <property type="match status" value="3"/>
</dbReference>
<dbReference type="Pfam" id="PF00018">
    <property type="entry name" value="SH3_1"/>
    <property type="match status" value="1"/>
</dbReference>
<feature type="compositionally biased region" description="Low complexity" evidence="3">
    <location>
        <begin position="2184"/>
        <end position="2215"/>
    </location>
</feature>
<feature type="region of interest" description="Disordered" evidence="3">
    <location>
        <begin position="2037"/>
        <end position="2130"/>
    </location>
</feature>
<evidence type="ECO:0000256" key="1">
    <source>
        <dbReference type="ARBA" id="ARBA00022443"/>
    </source>
</evidence>
<feature type="compositionally biased region" description="Polar residues" evidence="3">
    <location>
        <begin position="1252"/>
        <end position="1262"/>
    </location>
</feature>
<dbReference type="Pfam" id="PF14604">
    <property type="entry name" value="SH3_9"/>
    <property type="match status" value="1"/>
</dbReference>
<feature type="region of interest" description="Disordered" evidence="3">
    <location>
        <begin position="1182"/>
        <end position="1319"/>
    </location>
</feature>
<feature type="compositionally biased region" description="Low complexity" evidence="3">
    <location>
        <begin position="754"/>
        <end position="766"/>
    </location>
</feature>
<feature type="region of interest" description="Disordered" evidence="3">
    <location>
        <begin position="119"/>
        <end position="151"/>
    </location>
</feature>
<feature type="compositionally biased region" description="Polar residues" evidence="3">
    <location>
        <begin position="1355"/>
        <end position="1364"/>
    </location>
</feature>
<feature type="region of interest" description="Disordered" evidence="3">
    <location>
        <begin position="1754"/>
        <end position="1844"/>
    </location>
</feature>
<protein>
    <recommendedName>
        <fullName evidence="4">SH3 domain-containing protein</fullName>
    </recommendedName>
</protein>
<feature type="compositionally biased region" description="Polar residues" evidence="3">
    <location>
        <begin position="1617"/>
        <end position="1635"/>
    </location>
</feature>
<feature type="compositionally biased region" description="Polar residues" evidence="3">
    <location>
        <begin position="2454"/>
        <end position="2464"/>
    </location>
</feature>
<dbReference type="InterPro" id="IPR036028">
    <property type="entry name" value="SH3-like_dom_sf"/>
</dbReference>
<feature type="compositionally biased region" description="Polar residues" evidence="3">
    <location>
        <begin position="1209"/>
        <end position="1235"/>
    </location>
</feature>
<feature type="compositionally biased region" description="Polar residues" evidence="3">
    <location>
        <begin position="126"/>
        <end position="148"/>
    </location>
</feature>
<dbReference type="CDD" id="cd11781">
    <property type="entry name" value="SH3_Sorbs_1"/>
    <property type="match status" value="1"/>
</dbReference>
<name>A0A3S1A1M7_ELYCH</name>
<feature type="compositionally biased region" description="Basic and acidic residues" evidence="3">
    <location>
        <begin position="1411"/>
        <end position="1428"/>
    </location>
</feature>
<feature type="domain" description="SH3" evidence="4">
    <location>
        <begin position="2294"/>
        <end position="2353"/>
    </location>
</feature>
<feature type="compositionally biased region" description="Polar residues" evidence="3">
    <location>
        <begin position="1690"/>
        <end position="1700"/>
    </location>
</feature>
<reference evidence="5 6" key="1">
    <citation type="submission" date="2019-01" db="EMBL/GenBank/DDBJ databases">
        <title>A draft genome assembly of the solar-powered sea slug Elysia chlorotica.</title>
        <authorList>
            <person name="Cai H."/>
            <person name="Li Q."/>
            <person name="Fang X."/>
            <person name="Li J."/>
            <person name="Curtis N.E."/>
            <person name="Altenburger A."/>
            <person name="Shibata T."/>
            <person name="Feng M."/>
            <person name="Maeda T."/>
            <person name="Schwartz J.A."/>
            <person name="Shigenobu S."/>
            <person name="Lundholm N."/>
            <person name="Nishiyama T."/>
            <person name="Yang H."/>
            <person name="Hasebe M."/>
            <person name="Li S."/>
            <person name="Pierce S.K."/>
            <person name="Wang J."/>
        </authorList>
    </citation>
    <scope>NUCLEOTIDE SEQUENCE [LARGE SCALE GENOMIC DNA]</scope>
    <source>
        <strain evidence="5">EC2010</strain>
        <tissue evidence="5">Whole organism of an adult</tissue>
    </source>
</reference>
<feature type="compositionally biased region" description="Polar residues" evidence="3">
    <location>
        <begin position="443"/>
        <end position="461"/>
    </location>
</feature>
<dbReference type="EMBL" id="RQTK01000392">
    <property type="protein sequence ID" value="RUS80408.1"/>
    <property type="molecule type" value="Genomic_DNA"/>
</dbReference>
<feature type="compositionally biased region" description="Low complexity" evidence="3">
    <location>
        <begin position="1812"/>
        <end position="1839"/>
    </location>
</feature>
<feature type="compositionally biased region" description="Basic and acidic residues" evidence="3">
    <location>
        <begin position="2103"/>
        <end position="2130"/>
    </location>
</feature>
<feature type="region of interest" description="Disordered" evidence="3">
    <location>
        <begin position="912"/>
        <end position="974"/>
    </location>
</feature>
<dbReference type="STRING" id="188477.A0A3S1A1M7"/>
<feature type="domain" description="SH3" evidence="4">
    <location>
        <begin position="2225"/>
        <end position="2284"/>
    </location>
</feature>
<accession>A0A3S1A1M7</accession>
<feature type="region of interest" description="Disordered" evidence="3">
    <location>
        <begin position="1355"/>
        <end position="1477"/>
    </location>
</feature>
<dbReference type="Proteomes" id="UP000271974">
    <property type="component" value="Unassembled WGS sequence"/>
</dbReference>
<dbReference type="OrthoDB" id="19092at2759"/>
<feature type="compositionally biased region" description="Polar residues" evidence="3">
    <location>
        <begin position="815"/>
        <end position="836"/>
    </location>
</feature>
<dbReference type="SMART" id="SM00326">
    <property type="entry name" value="SH3"/>
    <property type="match status" value="3"/>
</dbReference>
<evidence type="ECO:0000259" key="4">
    <source>
        <dbReference type="PROSITE" id="PS50002"/>
    </source>
</evidence>
<feature type="compositionally biased region" description="Polar residues" evidence="3">
    <location>
        <begin position="1372"/>
        <end position="1391"/>
    </location>
</feature>
<feature type="region of interest" description="Disordered" evidence="3">
    <location>
        <begin position="689"/>
        <end position="713"/>
    </location>
</feature>
<evidence type="ECO:0000313" key="6">
    <source>
        <dbReference type="Proteomes" id="UP000271974"/>
    </source>
</evidence>
<feature type="compositionally biased region" description="Basic and acidic residues" evidence="3">
    <location>
        <begin position="1594"/>
        <end position="1603"/>
    </location>
</feature>
<dbReference type="PANTHER" id="PTHR14167:SF116">
    <property type="entry name" value="CAP, ISOFORM AC"/>
    <property type="match status" value="1"/>
</dbReference>
<feature type="compositionally biased region" description="Basic and acidic residues" evidence="3">
    <location>
        <begin position="801"/>
        <end position="814"/>
    </location>
</feature>
<keyword evidence="1 2" id="KW-0728">SH3 domain</keyword>
<proteinExistence type="predicted"/>
<feature type="region of interest" description="Disordered" evidence="3">
    <location>
        <begin position="1889"/>
        <end position="1937"/>
    </location>
</feature>
<evidence type="ECO:0000256" key="3">
    <source>
        <dbReference type="SAM" id="MobiDB-lite"/>
    </source>
</evidence>
<feature type="compositionally biased region" description="Low complexity" evidence="3">
    <location>
        <begin position="1197"/>
        <end position="1208"/>
    </location>
</feature>